<protein>
    <submittedName>
        <fullName evidence="2">Uncharacterized protein</fullName>
    </submittedName>
</protein>
<evidence type="ECO:0000313" key="2">
    <source>
        <dbReference type="EMBL" id="CCG98115.1"/>
    </source>
</evidence>
<feature type="signal peptide" evidence="1">
    <location>
        <begin position="1"/>
        <end position="21"/>
    </location>
</feature>
<keyword evidence="3" id="KW-1185">Reference proteome</keyword>
<feature type="chain" id="PRO_5003630095" evidence="1">
    <location>
        <begin position="22"/>
        <end position="135"/>
    </location>
</feature>
<proteinExistence type="predicted"/>
<dbReference type="OrthoDB" id="961888at2"/>
<reference evidence="2 3" key="1">
    <citation type="journal article" date="2012" name="J. Bacteriol.">
        <title>Genome Sequence of Fibrella aestuarina BUZ 2T, a Filamentous Marine Bacterium.</title>
        <authorList>
            <person name="Filippini M."/>
            <person name="Qi W."/>
            <person name="Blom J."/>
            <person name="Goesmann A."/>
            <person name="Smits T.H."/>
            <person name="Bagheri H.C."/>
        </authorList>
    </citation>
    <scope>NUCLEOTIDE SEQUENCE [LARGE SCALE GENOMIC DNA]</scope>
    <source>
        <strain evidence="3">BUZ 2T</strain>
    </source>
</reference>
<sequence length="135" mass="14462">MKYAIVTGLCLFVGLGTSAVAQTSFATCSAAFVGDKMLVDHYSPAGKCQLANDAKGQLTVKTVNLSPTGAEGVDQLAFKVAVRDGATGTVHLFSEETYRQLPVERVLATCKKGDRIVLLTLDRQHALPHNEIQVR</sequence>
<name>I0K1W2_9BACT</name>
<dbReference type="RefSeq" id="WP_015329215.1">
    <property type="nucleotide sequence ID" value="NC_020054.1"/>
</dbReference>
<evidence type="ECO:0000313" key="3">
    <source>
        <dbReference type="Proteomes" id="UP000011058"/>
    </source>
</evidence>
<dbReference type="KEGG" id="fae:FAES_0101"/>
<dbReference type="eggNOG" id="ENOG5032V3U">
    <property type="taxonomic scope" value="Bacteria"/>
</dbReference>
<dbReference type="EMBL" id="HE796683">
    <property type="protein sequence ID" value="CCG98115.1"/>
    <property type="molecule type" value="Genomic_DNA"/>
</dbReference>
<organism evidence="2 3">
    <name type="scientific">Fibrella aestuarina BUZ 2</name>
    <dbReference type="NCBI Taxonomy" id="1166018"/>
    <lineage>
        <taxon>Bacteria</taxon>
        <taxon>Pseudomonadati</taxon>
        <taxon>Bacteroidota</taxon>
        <taxon>Cytophagia</taxon>
        <taxon>Cytophagales</taxon>
        <taxon>Spirosomataceae</taxon>
        <taxon>Fibrella</taxon>
    </lineage>
</organism>
<evidence type="ECO:0000256" key="1">
    <source>
        <dbReference type="SAM" id="SignalP"/>
    </source>
</evidence>
<keyword evidence="1" id="KW-0732">Signal</keyword>
<accession>I0K1W2</accession>
<dbReference type="HOGENOM" id="CLU_1882673_0_0_10"/>
<dbReference type="PATRIC" id="fig|1166018.3.peg.104"/>
<dbReference type="Proteomes" id="UP000011058">
    <property type="component" value="Chromosome"/>
</dbReference>
<gene>
    <name evidence="2" type="ORF">FAES_0101</name>
</gene>
<dbReference type="AlphaFoldDB" id="I0K1W2"/>
<dbReference type="STRING" id="1166018.FAES_0101"/>